<accession>A0A1Y5PDH6</accession>
<dbReference type="EMBL" id="FLQS01000030">
    <property type="protein sequence ID" value="SBS76774.1"/>
    <property type="molecule type" value="Genomic_DNA"/>
</dbReference>
<evidence type="ECO:0000313" key="4">
    <source>
        <dbReference type="EMBL" id="SBS76774.1"/>
    </source>
</evidence>
<reference evidence="4" key="1">
    <citation type="submission" date="2016-03" db="EMBL/GenBank/DDBJ databases">
        <authorList>
            <person name="Ploux O."/>
        </authorList>
    </citation>
    <scope>NUCLEOTIDE SEQUENCE</scope>
    <source>
        <strain evidence="4">UC10</strain>
    </source>
</reference>
<feature type="transmembrane region" description="Helical" evidence="3">
    <location>
        <begin position="20"/>
        <end position="43"/>
    </location>
</feature>
<protein>
    <submittedName>
        <fullName evidence="4">Uncharacterized protein</fullName>
    </submittedName>
</protein>
<evidence type="ECO:0000256" key="2">
    <source>
        <dbReference type="ARBA" id="ARBA00023136"/>
    </source>
</evidence>
<evidence type="ECO:0000256" key="3">
    <source>
        <dbReference type="SAM" id="Phobius"/>
    </source>
</evidence>
<keyword evidence="3" id="KW-0812">Transmembrane</keyword>
<dbReference type="PANTHER" id="PTHR37042">
    <property type="entry name" value="OUTER MEMBRANE PROTEIN RV1973"/>
    <property type="match status" value="1"/>
</dbReference>
<keyword evidence="2 3" id="KW-0472">Membrane</keyword>
<dbReference type="PANTHER" id="PTHR37042:SF4">
    <property type="entry name" value="OUTER MEMBRANE PROTEIN RV1973"/>
    <property type="match status" value="1"/>
</dbReference>
<dbReference type="AlphaFoldDB" id="A0A1Y5PDH6"/>
<proteinExistence type="predicted"/>
<organism evidence="4">
    <name type="scientific">uncultured Mycobacterium sp</name>
    <dbReference type="NCBI Taxonomy" id="171292"/>
    <lineage>
        <taxon>Bacteria</taxon>
        <taxon>Bacillati</taxon>
        <taxon>Actinomycetota</taxon>
        <taxon>Actinomycetes</taxon>
        <taxon>Mycobacteriales</taxon>
        <taxon>Mycobacteriaceae</taxon>
        <taxon>Mycobacterium</taxon>
        <taxon>environmental samples</taxon>
    </lineage>
</organism>
<evidence type="ECO:0000256" key="1">
    <source>
        <dbReference type="ARBA" id="ARBA00004370"/>
    </source>
</evidence>
<gene>
    <name evidence="4" type="ORF">MHPYR_360040</name>
</gene>
<sequence length="195" mass="21077">MPEADDDQDQREASRRVFSSYGMASAVLGVVAVVAIVLGTLIWSGHRNATDERAYQTRVLAAAADWTGVLINMNVDNVDASLQKLHGGTVGQLNSDFEAAITPYREVVRTLKARTTGQIDSVSFELAHHDLDVQPGQRPAALPPELAQRTDSVLVVATSVSENAGDKPATVRWNLRLGVSDVDGKLMISRLESLR</sequence>
<comment type="subcellular location">
    <subcellularLocation>
        <location evidence="1">Membrane</location>
    </subcellularLocation>
</comment>
<dbReference type="GO" id="GO:0016020">
    <property type="term" value="C:membrane"/>
    <property type="evidence" value="ECO:0007669"/>
    <property type="project" value="UniProtKB-SubCell"/>
</dbReference>
<name>A0A1Y5PDH6_9MYCO</name>
<keyword evidence="3" id="KW-1133">Transmembrane helix</keyword>